<dbReference type="InterPro" id="IPR020103">
    <property type="entry name" value="PsdUridine_synth_cat_dom_sf"/>
</dbReference>
<dbReference type="GO" id="GO:0003723">
    <property type="term" value="F:RNA binding"/>
    <property type="evidence" value="ECO:0007669"/>
    <property type="project" value="InterPro"/>
</dbReference>
<feature type="domain" description="Pseudouridine synthase RsuA/RluA-like" evidence="2">
    <location>
        <begin position="131"/>
        <end position="289"/>
    </location>
</feature>
<dbReference type="InterPro" id="IPR006145">
    <property type="entry name" value="PsdUridine_synth_RsuA/RluA"/>
</dbReference>
<dbReference type="InterPro" id="IPR050188">
    <property type="entry name" value="RluA_PseudoU_synthase"/>
</dbReference>
<dbReference type="OrthoDB" id="411545at2759"/>
<dbReference type="PANTHER" id="PTHR21600:SF87">
    <property type="entry name" value="RNA PSEUDOURIDYLATE SYNTHASE DOMAIN-CONTAINING PROTEIN 1"/>
    <property type="match status" value="1"/>
</dbReference>
<dbReference type="GO" id="GO:0000455">
    <property type="term" value="P:enzyme-directed rRNA pseudouridine synthesis"/>
    <property type="evidence" value="ECO:0007669"/>
    <property type="project" value="TreeGrafter"/>
</dbReference>
<accession>A0A7J6LXB8</accession>
<sequence>MDSTHPELAIVEIISPPKDEFEVTEAGIRARPYTTTKIVDCKKRWRGRTLNDIMSVEFALDSEYIGRACREGNLKIRRSGKNSVPQRAKSESLLKNGDSLVHTWRVEEPRIDFACGETGVLFIRDDPIQGIIAVHKPAGLPTHSGGKYMRTSLVHILARSLHIPTIRPINRLDRETSGVVLLAKDAAVHERLKDRSLLGKVYVADIGEKASQVEGEGELSNMCRNVPSSCRAPIVVDRHVPNQPLMSRVVEESAESTPCTTLFRDLGGGIVACRPVTGKTHQIRVHLSHMGSPIQGDTLYGGAGTPEGRLRLHAHCYRVKDPDQGTSVDFISPMLPMWCTPAEGWQGKLEALLTASTPG</sequence>
<dbReference type="AlphaFoldDB" id="A0A7J6LXB8"/>
<evidence type="ECO:0000313" key="4">
    <source>
        <dbReference type="Proteomes" id="UP000570595"/>
    </source>
</evidence>
<dbReference type="PROSITE" id="PS01129">
    <property type="entry name" value="PSI_RLU"/>
    <property type="match status" value="1"/>
</dbReference>
<dbReference type="Proteomes" id="UP000570595">
    <property type="component" value="Unassembled WGS sequence"/>
</dbReference>
<organism evidence="3 4">
    <name type="scientific">Perkinsus olseni</name>
    <name type="common">Perkinsus atlanticus</name>
    <dbReference type="NCBI Taxonomy" id="32597"/>
    <lineage>
        <taxon>Eukaryota</taxon>
        <taxon>Sar</taxon>
        <taxon>Alveolata</taxon>
        <taxon>Perkinsozoa</taxon>
        <taxon>Perkinsea</taxon>
        <taxon>Perkinsida</taxon>
        <taxon>Perkinsidae</taxon>
        <taxon>Perkinsus</taxon>
    </lineage>
</organism>
<dbReference type="SUPFAM" id="SSF55120">
    <property type="entry name" value="Pseudouridine synthase"/>
    <property type="match status" value="1"/>
</dbReference>
<dbReference type="EMBL" id="JABAHT010000138">
    <property type="protein sequence ID" value="KAF4663610.1"/>
    <property type="molecule type" value="Genomic_DNA"/>
</dbReference>
<dbReference type="Gene3D" id="3.30.2350.10">
    <property type="entry name" value="Pseudouridine synthase"/>
    <property type="match status" value="1"/>
</dbReference>
<dbReference type="Pfam" id="PF00849">
    <property type="entry name" value="PseudoU_synth_2"/>
    <property type="match status" value="1"/>
</dbReference>
<evidence type="ECO:0000313" key="3">
    <source>
        <dbReference type="EMBL" id="KAF4663610.1"/>
    </source>
</evidence>
<comment type="similarity">
    <text evidence="1">Belongs to the pseudouridine synthase RluA family.</text>
</comment>
<name>A0A7J6LXB8_PEROL</name>
<dbReference type="GO" id="GO:0009982">
    <property type="term" value="F:pseudouridine synthase activity"/>
    <property type="evidence" value="ECO:0007669"/>
    <property type="project" value="InterPro"/>
</dbReference>
<protein>
    <recommendedName>
        <fullName evidence="2">Pseudouridine synthase RsuA/RluA-like domain-containing protein</fullName>
    </recommendedName>
</protein>
<dbReference type="InterPro" id="IPR006224">
    <property type="entry name" value="PsdUridine_synth_RluA-like_CS"/>
</dbReference>
<gene>
    <name evidence="3" type="ORF">FOZ61_001512</name>
</gene>
<dbReference type="PANTHER" id="PTHR21600">
    <property type="entry name" value="MITOCHONDRIAL RNA PSEUDOURIDINE SYNTHASE"/>
    <property type="match status" value="1"/>
</dbReference>
<comment type="caution">
    <text evidence="3">The sequence shown here is derived from an EMBL/GenBank/DDBJ whole genome shotgun (WGS) entry which is preliminary data.</text>
</comment>
<evidence type="ECO:0000259" key="2">
    <source>
        <dbReference type="Pfam" id="PF00849"/>
    </source>
</evidence>
<reference evidence="3 4" key="1">
    <citation type="submission" date="2020-04" db="EMBL/GenBank/DDBJ databases">
        <title>Perkinsus olseni comparative genomics.</title>
        <authorList>
            <person name="Bogema D.R."/>
        </authorList>
    </citation>
    <scope>NUCLEOTIDE SEQUENCE [LARGE SCALE GENOMIC DNA]</scope>
    <source>
        <strain evidence="3">ATCC PRA-179</strain>
    </source>
</reference>
<evidence type="ECO:0000256" key="1">
    <source>
        <dbReference type="ARBA" id="ARBA00010876"/>
    </source>
</evidence>
<proteinExistence type="inferred from homology"/>